<sequence>MDVGMNYVIFIVAAFLLGFVIIAKRDSIPDKLRRPLAIAALLMVVLAFILIVYSMVSLGS</sequence>
<dbReference type="Proteomes" id="UP001597169">
    <property type="component" value="Unassembled WGS sequence"/>
</dbReference>
<evidence type="ECO:0000313" key="3">
    <source>
        <dbReference type="Proteomes" id="UP001597169"/>
    </source>
</evidence>
<dbReference type="EMBL" id="JBHTKX010000001">
    <property type="protein sequence ID" value="MFD1128757.1"/>
    <property type="molecule type" value="Genomic_DNA"/>
</dbReference>
<comment type="caution">
    <text evidence="2">The sequence shown here is derived from an EMBL/GenBank/DDBJ whole genome shotgun (WGS) entry which is preliminary data.</text>
</comment>
<keyword evidence="1" id="KW-1133">Transmembrane helix</keyword>
<feature type="transmembrane region" description="Helical" evidence="1">
    <location>
        <begin position="35"/>
        <end position="56"/>
    </location>
</feature>
<keyword evidence="1" id="KW-0472">Membrane</keyword>
<proteinExistence type="predicted"/>
<protein>
    <recommendedName>
        <fullName evidence="4">Signal transduction histidine kinase</fullName>
    </recommendedName>
</protein>
<name>A0ABW3PTU3_9BACL</name>
<accession>A0ABW3PTU3</accession>
<dbReference type="RefSeq" id="WP_091154775.1">
    <property type="nucleotide sequence ID" value="NZ_JBHTKX010000001.1"/>
</dbReference>
<evidence type="ECO:0008006" key="4">
    <source>
        <dbReference type="Google" id="ProtNLM"/>
    </source>
</evidence>
<gene>
    <name evidence="2" type="ORF">ACFQ3J_11280</name>
</gene>
<organism evidence="2 3">
    <name type="scientific">Paenibacillus provencensis</name>
    <dbReference type="NCBI Taxonomy" id="441151"/>
    <lineage>
        <taxon>Bacteria</taxon>
        <taxon>Bacillati</taxon>
        <taxon>Bacillota</taxon>
        <taxon>Bacilli</taxon>
        <taxon>Bacillales</taxon>
        <taxon>Paenibacillaceae</taxon>
        <taxon>Paenibacillus</taxon>
    </lineage>
</organism>
<reference evidence="3" key="1">
    <citation type="journal article" date="2019" name="Int. J. Syst. Evol. Microbiol.">
        <title>The Global Catalogue of Microorganisms (GCM) 10K type strain sequencing project: providing services to taxonomists for standard genome sequencing and annotation.</title>
        <authorList>
            <consortium name="The Broad Institute Genomics Platform"/>
            <consortium name="The Broad Institute Genome Sequencing Center for Infectious Disease"/>
            <person name="Wu L."/>
            <person name="Ma J."/>
        </authorList>
    </citation>
    <scope>NUCLEOTIDE SEQUENCE [LARGE SCALE GENOMIC DNA]</scope>
    <source>
        <strain evidence="3">CCUG 53519</strain>
    </source>
</reference>
<keyword evidence="3" id="KW-1185">Reference proteome</keyword>
<evidence type="ECO:0000313" key="2">
    <source>
        <dbReference type="EMBL" id="MFD1128757.1"/>
    </source>
</evidence>
<feature type="transmembrane region" description="Helical" evidence="1">
    <location>
        <begin position="6"/>
        <end position="23"/>
    </location>
</feature>
<keyword evidence="1" id="KW-0812">Transmembrane</keyword>
<evidence type="ECO:0000256" key="1">
    <source>
        <dbReference type="SAM" id="Phobius"/>
    </source>
</evidence>